<evidence type="ECO:0000256" key="4">
    <source>
        <dbReference type="ARBA" id="ARBA00023125"/>
    </source>
</evidence>
<keyword evidence="7 8" id="KW-0927">Auxin signaling pathway</keyword>
<dbReference type="GO" id="GO:0009734">
    <property type="term" value="P:auxin-activated signaling pathway"/>
    <property type="evidence" value="ECO:0007669"/>
    <property type="project" value="UniProtKB-KW"/>
</dbReference>
<dbReference type="EMBL" id="JAMSHJ010000007">
    <property type="protein sequence ID" value="KAI5390938.1"/>
    <property type="molecule type" value="Genomic_DNA"/>
</dbReference>
<feature type="region of interest" description="Disordered" evidence="9">
    <location>
        <begin position="1"/>
        <end position="35"/>
    </location>
</feature>
<comment type="function">
    <text evidence="8">Auxin response factors (ARFs) are transcriptional factors that bind specifically to the DNA sequence 5'-TGTCTC-3' found in the auxin-responsive promoter elements (AuxREs).</text>
</comment>
<comment type="subcellular location">
    <subcellularLocation>
        <location evidence="1 8">Nucleus</location>
    </subcellularLocation>
</comment>
<organism evidence="12 13">
    <name type="scientific">Pisum sativum</name>
    <name type="common">Garden pea</name>
    <name type="synonym">Lathyrus oleraceus</name>
    <dbReference type="NCBI Taxonomy" id="3888"/>
    <lineage>
        <taxon>Eukaryota</taxon>
        <taxon>Viridiplantae</taxon>
        <taxon>Streptophyta</taxon>
        <taxon>Embryophyta</taxon>
        <taxon>Tracheophyta</taxon>
        <taxon>Spermatophyta</taxon>
        <taxon>Magnoliopsida</taxon>
        <taxon>eudicotyledons</taxon>
        <taxon>Gunneridae</taxon>
        <taxon>Pentapetalae</taxon>
        <taxon>rosids</taxon>
        <taxon>fabids</taxon>
        <taxon>Fabales</taxon>
        <taxon>Fabaceae</taxon>
        <taxon>Papilionoideae</taxon>
        <taxon>50 kb inversion clade</taxon>
        <taxon>NPAAA clade</taxon>
        <taxon>Hologalegina</taxon>
        <taxon>IRL clade</taxon>
        <taxon>Fabeae</taxon>
        <taxon>Lathyrus</taxon>
    </lineage>
</organism>
<dbReference type="InterPro" id="IPR010525">
    <property type="entry name" value="ARF_dom"/>
</dbReference>
<keyword evidence="4 8" id="KW-0238">DNA-binding</keyword>
<evidence type="ECO:0000256" key="2">
    <source>
        <dbReference type="ARBA" id="ARBA00007853"/>
    </source>
</evidence>
<dbReference type="InterPro" id="IPR015300">
    <property type="entry name" value="DNA-bd_pseudobarrel_sf"/>
</dbReference>
<dbReference type="PANTHER" id="PTHR31384">
    <property type="entry name" value="AUXIN RESPONSE FACTOR 4-RELATED"/>
    <property type="match status" value="1"/>
</dbReference>
<dbReference type="GO" id="GO:0003677">
    <property type="term" value="F:DNA binding"/>
    <property type="evidence" value="ECO:0007669"/>
    <property type="project" value="UniProtKB-KW"/>
</dbReference>
<evidence type="ECO:0000256" key="5">
    <source>
        <dbReference type="ARBA" id="ARBA00023163"/>
    </source>
</evidence>
<feature type="domain" description="TF-B3" evidence="10">
    <location>
        <begin position="139"/>
        <end position="209"/>
    </location>
</feature>
<dbReference type="GO" id="GO:0005634">
    <property type="term" value="C:nucleus"/>
    <property type="evidence" value="ECO:0007669"/>
    <property type="project" value="UniProtKB-SubCell"/>
</dbReference>
<keyword evidence="13" id="KW-1185">Reference proteome</keyword>
<proteinExistence type="inferred from homology"/>
<dbReference type="Pfam" id="PF06507">
    <property type="entry name" value="ARF_AD"/>
    <property type="match status" value="1"/>
</dbReference>
<evidence type="ECO:0000256" key="8">
    <source>
        <dbReference type="RuleBase" id="RU004561"/>
    </source>
</evidence>
<evidence type="ECO:0000256" key="1">
    <source>
        <dbReference type="ARBA" id="ARBA00004123"/>
    </source>
</evidence>
<evidence type="ECO:0000259" key="10">
    <source>
        <dbReference type="Pfam" id="PF02362"/>
    </source>
</evidence>
<comment type="subunit">
    <text evidence="8">Homodimers and heterodimers.</text>
</comment>
<reference evidence="12 13" key="1">
    <citation type="journal article" date="2022" name="Nat. Genet.">
        <title>Improved pea reference genome and pan-genome highlight genomic features and evolutionary characteristics.</title>
        <authorList>
            <person name="Yang T."/>
            <person name="Liu R."/>
            <person name="Luo Y."/>
            <person name="Hu S."/>
            <person name="Wang D."/>
            <person name="Wang C."/>
            <person name="Pandey M.K."/>
            <person name="Ge S."/>
            <person name="Xu Q."/>
            <person name="Li N."/>
            <person name="Li G."/>
            <person name="Huang Y."/>
            <person name="Saxena R.K."/>
            <person name="Ji Y."/>
            <person name="Li M."/>
            <person name="Yan X."/>
            <person name="He Y."/>
            <person name="Liu Y."/>
            <person name="Wang X."/>
            <person name="Xiang C."/>
            <person name="Varshney R.K."/>
            <person name="Ding H."/>
            <person name="Gao S."/>
            <person name="Zong X."/>
        </authorList>
    </citation>
    <scope>NUCLEOTIDE SEQUENCE [LARGE SCALE GENOMIC DNA]</scope>
    <source>
        <strain evidence="12 13">cv. Zhongwan 6</strain>
    </source>
</reference>
<dbReference type="Gramene" id="Psat07G0598000-T1">
    <property type="protein sequence ID" value="KAI5390938.1"/>
    <property type="gene ID" value="KIW84_075980"/>
</dbReference>
<dbReference type="AlphaFoldDB" id="A0A9D5A1S8"/>
<comment type="similarity">
    <text evidence="2 8">Belongs to the ARF family.</text>
</comment>
<dbReference type="InterPro" id="IPR003340">
    <property type="entry name" value="B3_DNA-bd"/>
</dbReference>
<evidence type="ECO:0000256" key="9">
    <source>
        <dbReference type="SAM" id="MobiDB-lite"/>
    </source>
</evidence>
<dbReference type="SUPFAM" id="SSF101936">
    <property type="entry name" value="DNA-binding pseudobarrel domain"/>
    <property type="match status" value="1"/>
</dbReference>
<keyword evidence="6 8" id="KW-0539">Nucleus</keyword>
<dbReference type="PANTHER" id="PTHR31384:SF39">
    <property type="entry name" value="AUXIN RESPONSE FACTOR"/>
    <property type="match status" value="1"/>
</dbReference>
<evidence type="ECO:0000256" key="7">
    <source>
        <dbReference type="ARBA" id="ARBA00023294"/>
    </source>
</evidence>
<evidence type="ECO:0000256" key="3">
    <source>
        <dbReference type="ARBA" id="ARBA00023015"/>
    </source>
</evidence>
<dbReference type="Proteomes" id="UP001058974">
    <property type="component" value="Chromosome 7"/>
</dbReference>
<evidence type="ECO:0000313" key="13">
    <source>
        <dbReference type="Proteomes" id="UP001058974"/>
    </source>
</evidence>
<keyword evidence="3 8" id="KW-0805">Transcription regulation</keyword>
<evidence type="ECO:0000313" key="12">
    <source>
        <dbReference type="EMBL" id="KAI5390938.1"/>
    </source>
</evidence>
<name>A0A9D5A1S8_PEA</name>
<gene>
    <name evidence="12" type="ORF">KIW84_075980</name>
</gene>
<feature type="compositionally biased region" description="Basic and acidic residues" evidence="9">
    <location>
        <begin position="19"/>
        <end position="35"/>
    </location>
</feature>
<evidence type="ECO:0000256" key="6">
    <source>
        <dbReference type="ARBA" id="ARBA00023242"/>
    </source>
</evidence>
<dbReference type="Gene3D" id="2.40.330.10">
    <property type="entry name" value="DNA-binding pseudobarrel domain"/>
    <property type="match status" value="1"/>
</dbReference>
<accession>A0A9D5A1S8</accession>
<dbReference type="CDD" id="cd10017">
    <property type="entry name" value="B3_DNA"/>
    <property type="match status" value="1"/>
</dbReference>
<dbReference type="GO" id="GO:0006355">
    <property type="term" value="P:regulation of DNA-templated transcription"/>
    <property type="evidence" value="ECO:0007669"/>
    <property type="project" value="InterPro"/>
</dbReference>
<sequence>MARSMKAKTNGFNGAPSNKKKDNESKKRLNDGNRDVDPQLWHVVAGGMVQIPEVNSNIFYFPQGHAEHAYQPVHFLADFNIPSQIPCRVAAIHYRVDPHTDEVYAKLRLVPLHVSQVSFDDDAVGGIDNMSETKYQSYTKTLTQSDANNGGGFSCPRKCAETLFPPLDYSDMLPTQDIFPMDVHGETWRFRHAYRGMPKRHLLTTGSKKRNDYRFTFSSKRKLGPSYGRLTSSFGELRISDKVMGVGKVKAEYVIEAVKFCVNLKPFDVVYYPRVGTPEFFVKPSLIRKALQVRWWCGMRFKMAMETEDSSRTHWFMGTIAFVQASDPAWPDSL</sequence>
<dbReference type="Gene3D" id="2.30.30.1040">
    <property type="match status" value="1"/>
</dbReference>
<feature type="domain" description="Auxin response factor" evidence="11">
    <location>
        <begin position="280"/>
        <end position="333"/>
    </location>
</feature>
<evidence type="ECO:0000259" key="11">
    <source>
        <dbReference type="Pfam" id="PF06507"/>
    </source>
</evidence>
<protein>
    <recommendedName>
        <fullName evidence="8">Auxin response factor</fullName>
    </recommendedName>
</protein>
<keyword evidence="5 8" id="KW-0804">Transcription</keyword>
<dbReference type="InterPro" id="IPR044835">
    <property type="entry name" value="ARF_plant"/>
</dbReference>
<comment type="caution">
    <text evidence="12">The sequence shown here is derived from an EMBL/GenBank/DDBJ whole genome shotgun (WGS) entry which is preliminary data.</text>
</comment>
<dbReference type="Pfam" id="PF02362">
    <property type="entry name" value="B3"/>
    <property type="match status" value="1"/>
</dbReference>